<feature type="compositionally biased region" description="Polar residues" evidence="1">
    <location>
        <begin position="1"/>
        <end position="15"/>
    </location>
</feature>
<protein>
    <submittedName>
        <fullName evidence="2">Uncharacterized protein</fullName>
    </submittedName>
</protein>
<organism evidence="2 3">
    <name type="scientific">Decorospora gaudefroyi</name>
    <dbReference type="NCBI Taxonomy" id="184978"/>
    <lineage>
        <taxon>Eukaryota</taxon>
        <taxon>Fungi</taxon>
        <taxon>Dikarya</taxon>
        <taxon>Ascomycota</taxon>
        <taxon>Pezizomycotina</taxon>
        <taxon>Dothideomycetes</taxon>
        <taxon>Pleosporomycetidae</taxon>
        <taxon>Pleosporales</taxon>
        <taxon>Pleosporineae</taxon>
        <taxon>Pleosporaceae</taxon>
        <taxon>Decorospora</taxon>
    </lineage>
</organism>
<dbReference type="Proteomes" id="UP000800040">
    <property type="component" value="Unassembled WGS sequence"/>
</dbReference>
<evidence type="ECO:0000256" key="1">
    <source>
        <dbReference type="SAM" id="MobiDB-lite"/>
    </source>
</evidence>
<feature type="region of interest" description="Disordered" evidence="1">
    <location>
        <begin position="1"/>
        <end position="21"/>
    </location>
</feature>
<keyword evidence="3" id="KW-1185">Reference proteome</keyword>
<evidence type="ECO:0000313" key="2">
    <source>
        <dbReference type="EMBL" id="KAF1830539.1"/>
    </source>
</evidence>
<dbReference type="AlphaFoldDB" id="A0A6A5K0S7"/>
<reference evidence="2" key="1">
    <citation type="submission" date="2020-01" db="EMBL/GenBank/DDBJ databases">
        <authorList>
            <consortium name="DOE Joint Genome Institute"/>
            <person name="Haridas S."/>
            <person name="Albert R."/>
            <person name="Binder M."/>
            <person name="Bloem J."/>
            <person name="Labutti K."/>
            <person name="Salamov A."/>
            <person name="Andreopoulos B."/>
            <person name="Baker S.E."/>
            <person name="Barry K."/>
            <person name="Bills G."/>
            <person name="Bluhm B.H."/>
            <person name="Cannon C."/>
            <person name="Castanera R."/>
            <person name="Culley D.E."/>
            <person name="Daum C."/>
            <person name="Ezra D."/>
            <person name="Gonzalez J.B."/>
            <person name="Henrissat B."/>
            <person name="Kuo A."/>
            <person name="Liang C."/>
            <person name="Lipzen A."/>
            <person name="Lutzoni F."/>
            <person name="Magnuson J."/>
            <person name="Mondo S."/>
            <person name="Nolan M."/>
            <person name="Ohm R."/>
            <person name="Pangilinan J."/>
            <person name="Park H.-J."/>
            <person name="Ramirez L."/>
            <person name="Alfaro M."/>
            <person name="Sun H."/>
            <person name="Tritt A."/>
            <person name="Yoshinaga Y."/>
            <person name="Zwiers L.-H."/>
            <person name="Turgeon B.G."/>
            <person name="Goodwin S.B."/>
            <person name="Spatafora J.W."/>
            <person name="Crous P.W."/>
            <person name="Grigoriev I.V."/>
        </authorList>
    </citation>
    <scope>NUCLEOTIDE SEQUENCE</scope>
    <source>
        <strain evidence="2">P77</strain>
    </source>
</reference>
<gene>
    <name evidence="2" type="ORF">BDW02DRAFT_94673</name>
</gene>
<evidence type="ECO:0000313" key="3">
    <source>
        <dbReference type="Proteomes" id="UP000800040"/>
    </source>
</evidence>
<accession>A0A6A5K0S7</accession>
<dbReference type="EMBL" id="ML975392">
    <property type="protein sequence ID" value="KAF1830539.1"/>
    <property type="molecule type" value="Genomic_DNA"/>
</dbReference>
<sequence>MCEIQSISGSSQGCDSHSARKDISRRDPGYYVPCHRRETCCRRGEPAADCQPDYGGITAIASRRLRTLLVNRDRMRVPTIQRITIASLQSSNRSPKSLLVPNLNYYIIRQMTRATSGLTYTAQGGKITKSKTAGVDLWLYIWKLSSHTSIRFLRNAWSSAMLRNGVALVSRKTKVSPDAHPPCTCNDAYDSSSE</sequence>
<name>A0A6A5K0S7_9PLEO</name>
<proteinExistence type="predicted"/>